<evidence type="ECO:0000313" key="2">
    <source>
        <dbReference type="Proteomes" id="UP001150603"/>
    </source>
</evidence>
<dbReference type="Proteomes" id="UP001150603">
    <property type="component" value="Unassembled WGS sequence"/>
</dbReference>
<dbReference type="EMBL" id="JANBPW010002368">
    <property type="protein sequence ID" value="KAJ1941049.1"/>
    <property type="molecule type" value="Genomic_DNA"/>
</dbReference>
<feature type="non-terminal residue" evidence="1">
    <location>
        <position position="540"/>
    </location>
</feature>
<comment type="caution">
    <text evidence="1">The sequence shown here is derived from an EMBL/GenBank/DDBJ whole genome shotgun (WGS) entry which is preliminary data.</text>
</comment>
<proteinExistence type="predicted"/>
<name>A0ACC1J7Q6_9FUNG</name>
<sequence>MCDFAFKESAVRSLNLRQNMYPPRSTYSFEAGGLPQSITELSNGEVKEYHSKYYGYGDITLLLVGAYDERPAEIFSVLDKLDAEIAAAPPKTSQPMKSPQITREKRRHDVVFASEKATKGSMAFAWEGPAREDVESQIALEMLIDYLKNEPTSPMRQRFTNRLVQIAGDIDFCIRPYIPTMIELNFLEVPLKSYATHLGAAVASTTMSTQNRRPPTYVPMSQTANAVNSYPSPAEAYGATDLSTQRDDVVNLFSHNSYRRKLMDVFTYMTDYWLRHKWSHFHGYITKRNVAIAATFNKAAMDDSNTHGLIQMLSRDATAFRFSPASISNGKPTFGMRARQFTIRRELEQKDHTFWEALIQRWLIGNKLVHLAMIPDSQMGIQIEAERNLAKRSFLESLTPKKMKEVEKKNAEAIESTKISIPAEILMAIPPTPDISKVQLPPFYGFSFNLASERASHATPFGTGRVLIVPSEIESKLQVSLPLAGLSSELHPYLPLFTELLTSSTGLILPHALASELASRGDGQELHQPEMPMQYVPAEQ</sequence>
<protein>
    <submittedName>
        <fullName evidence="1">Uncharacterized protein</fullName>
    </submittedName>
</protein>
<keyword evidence="2" id="KW-1185">Reference proteome</keyword>
<reference evidence="1" key="1">
    <citation type="submission" date="2022-07" db="EMBL/GenBank/DDBJ databases">
        <title>Phylogenomic reconstructions and comparative analyses of Kickxellomycotina fungi.</title>
        <authorList>
            <person name="Reynolds N.K."/>
            <person name="Stajich J.E."/>
            <person name="Barry K."/>
            <person name="Grigoriev I.V."/>
            <person name="Crous P."/>
            <person name="Smith M.E."/>
        </authorList>
    </citation>
    <scope>NUCLEOTIDE SEQUENCE</scope>
    <source>
        <strain evidence="1">NRRL 5244</strain>
    </source>
</reference>
<gene>
    <name evidence="1" type="ORF">FBU59_003619</name>
</gene>
<organism evidence="1 2">
    <name type="scientific">Linderina macrospora</name>
    <dbReference type="NCBI Taxonomy" id="4868"/>
    <lineage>
        <taxon>Eukaryota</taxon>
        <taxon>Fungi</taxon>
        <taxon>Fungi incertae sedis</taxon>
        <taxon>Zoopagomycota</taxon>
        <taxon>Kickxellomycotina</taxon>
        <taxon>Kickxellomycetes</taxon>
        <taxon>Kickxellales</taxon>
        <taxon>Kickxellaceae</taxon>
        <taxon>Linderina</taxon>
    </lineage>
</organism>
<evidence type="ECO:0000313" key="1">
    <source>
        <dbReference type="EMBL" id="KAJ1941049.1"/>
    </source>
</evidence>
<accession>A0ACC1J7Q6</accession>